<dbReference type="eggNOG" id="ENOG50317XS">
    <property type="taxonomic scope" value="Bacteria"/>
</dbReference>
<protein>
    <submittedName>
        <fullName evidence="1">Uncharacterized protein</fullName>
    </submittedName>
</protein>
<proteinExistence type="predicted"/>
<sequence length="155" mass="16689">MLYIPMARGTSMAGRCRRFSVMLAEARTNQGGVMVPFACRLLGEIRYPEDYSFERVAAIETEIGAVLEDALAELGVARVEVAPGPESLTFEVACDACSSEEGAAVCEAILPLVDDGPLGRVVVMRSADEPITVYYFCGENLDEVSVERPTCSVAE</sequence>
<accession>C4XMC4</accession>
<dbReference type="STRING" id="573370.DMR_37780"/>
<dbReference type="AlphaFoldDB" id="C4XMC4"/>
<gene>
    <name evidence="1" type="ordered locus">DMR_37780</name>
</gene>
<reference evidence="1 2" key="1">
    <citation type="journal article" date="2009" name="Genome Res.">
        <title>Whole genome sequence of Desulfovibrio magneticus strain RS-1 revealed common gene clusters in magnetotactic bacteria.</title>
        <authorList>
            <person name="Nakazawa H."/>
            <person name="Arakaki A."/>
            <person name="Narita-Yamada S."/>
            <person name="Yashiro I."/>
            <person name="Jinno K."/>
            <person name="Aoki N."/>
            <person name="Tsuruyama A."/>
            <person name="Okamura Y."/>
            <person name="Tanikawa S."/>
            <person name="Fujita N."/>
            <person name="Takeyama H."/>
            <person name="Matsunaga T."/>
        </authorList>
    </citation>
    <scope>NUCLEOTIDE SEQUENCE [LARGE SCALE GENOMIC DNA]</scope>
    <source>
        <strain evidence="2">ATCC 700980 / DSM 13731 / RS-1</strain>
    </source>
</reference>
<organism evidence="1 2">
    <name type="scientific">Solidesulfovibrio magneticus (strain ATCC 700980 / DSM 13731 / RS-1)</name>
    <name type="common">Desulfovibrio magneticus</name>
    <dbReference type="NCBI Taxonomy" id="573370"/>
    <lineage>
        <taxon>Bacteria</taxon>
        <taxon>Pseudomonadati</taxon>
        <taxon>Thermodesulfobacteriota</taxon>
        <taxon>Desulfovibrionia</taxon>
        <taxon>Desulfovibrionales</taxon>
        <taxon>Desulfovibrionaceae</taxon>
        <taxon>Solidesulfovibrio</taxon>
    </lineage>
</organism>
<dbReference type="EMBL" id="AP010904">
    <property type="protein sequence ID" value="BAH77268.1"/>
    <property type="molecule type" value="Genomic_DNA"/>
</dbReference>
<dbReference type="KEGG" id="dma:DMR_37780"/>
<keyword evidence="2" id="KW-1185">Reference proteome</keyword>
<evidence type="ECO:0000313" key="2">
    <source>
        <dbReference type="Proteomes" id="UP000009071"/>
    </source>
</evidence>
<name>C4XMC4_SOLM1</name>
<evidence type="ECO:0000313" key="1">
    <source>
        <dbReference type="EMBL" id="BAH77268.1"/>
    </source>
</evidence>
<dbReference type="Proteomes" id="UP000009071">
    <property type="component" value="Chromosome"/>
</dbReference>
<dbReference type="HOGENOM" id="CLU_142752_0_0_7"/>